<evidence type="ECO:0000313" key="1">
    <source>
        <dbReference type="EMBL" id="CAE6477335.1"/>
    </source>
</evidence>
<reference evidence="1" key="1">
    <citation type="submission" date="2021-01" db="EMBL/GenBank/DDBJ databases">
        <authorList>
            <person name="Kaushik A."/>
        </authorList>
    </citation>
    <scope>NUCLEOTIDE SEQUENCE</scope>
    <source>
        <strain evidence="1">AG4-R118</strain>
    </source>
</reference>
<sequence length="332" mass="37555">MEPTTSTVPDPKATIELAVYTTKRRLVINGASASSNAQWRPHYSLSLGTETLGGVLGTVCYYDDNDISGMTIEVGTMPVVLQKLQCDSKNAEMDYTFVITLEGTGDTESRFRGSLNDHEGEWEWEGRYAGMRTHSRGGQSEETYGPDGSSSLQVLLSYPSLSVQGNNLALQEASHIFGRILLASIPRDVRIALQLNIQPLDPEEEHIRSLARDFLSWAAVVALFKHWYQSESVDQGQRDRIDIHRCEQFYPACAAYHVPTIGVDPVGESGWDRREDANVIRSVQEQYRRVGLECYQLGYHRKVTWLQSFLDHPAYWYKRLAYYLSEALINYA</sequence>
<comment type="caution">
    <text evidence="1">The sequence shown here is derived from an EMBL/GenBank/DDBJ whole genome shotgun (WGS) entry which is preliminary data.</text>
</comment>
<name>A0A8H3H2K8_9AGAM</name>
<organism evidence="1 2">
    <name type="scientific">Rhizoctonia solani</name>
    <dbReference type="NCBI Taxonomy" id="456999"/>
    <lineage>
        <taxon>Eukaryota</taxon>
        <taxon>Fungi</taxon>
        <taxon>Dikarya</taxon>
        <taxon>Basidiomycota</taxon>
        <taxon>Agaricomycotina</taxon>
        <taxon>Agaricomycetes</taxon>
        <taxon>Cantharellales</taxon>
        <taxon>Ceratobasidiaceae</taxon>
        <taxon>Rhizoctonia</taxon>
    </lineage>
</organism>
<proteinExistence type="predicted"/>
<evidence type="ECO:0000313" key="2">
    <source>
        <dbReference type="Proteomes" id="UP000663888"/>
    </source>
</evidence>
<accession>A0A8H3H2K8</accession>
<protein>
    <submittedName>
        <fullName evidence="1">Uncharacterized protein</fullName>
    </submittedName>
</protein>
<dbReference type="Proteomes" id="UP000663888">
    <property type="component" value="Unassembled WGS sequence"/>
</dbReference>
<dbReference type="AlphaFoldDB" id="A0A8H3H2K8"/>
<gene>
    <name evidence="1" type="ORF">RDB_LOCUS118222</name>
</gene>
<dbReference type="EMBL" id="CAJMWX010001251">
    <property type="protein sequence ID" value="CAE6477335.1"/>
    <property type="molecule type" value="Genomic_DNA"/>
</dbReference>